<comment type="caution">
    <text evidence="14">The sequence shown here is derived from an EMBL/GenBank/DDBJ whole genome shotgun (WGS) entry which is preliminary data.</text>
</comment>
<accession>A0A3N4FZ06</accession>
<dbReference type="Proteomes" id="UP000267536">
    <property type="component" value="Unassembled WGS sequence"/>
</dbReference>
<feature type="transmembrane region" description="Helical" evidence="11">
    <location>
        <begin position="123"/>
        <end position="150"/>
    </location>
</feature>
<evidence type="ECO:0000256" key="8">
    <source>
        <dbReference type="ARBA" id="ARBA00022989"/>
    </source>
</evidence>
<gene>
    <name evidence="14" type="ORF">EF294_21435</name>
</gene>
<dbReference type="InterPro" id="IPR050428">
    <property type="entry name" value="TCS_sensor_his_kinase"/>
</dbReference>
<keyword evidence="15" id="KW-1185">Reference proteome</keyword>
<dbReference type="Pfam" id="PF02518">
    <property type="entry name" value="HATPase_c"/>
    <property type="match status" value="1"/>
</dbReference>
<protein>
    <recommendedName>
        <fullName evidence="3">histidine kinase</fullName>
        <ecNumber evidence="3">2.7.13.3</ecNumber>
    </recommendedName>
</protein>
<dbReference type="InterPro" id="IPR003594">
    <property type="entry name" value="HATPase_dom"/>
</dbReference>
<dbReference type="PROSITE" id="PS50885">
    <property type="entry name" value="HAMP"/>
    <property type="match status" value="1"/>
</dbReference>
<keyword evidence="7" id="KW-0418">Kinase</keyword>
<comment type="subcellular location">
    <subcellularLocation>
        <location evidence="2">Cell membrane</location>
    </subcellularLocation>
</comment>
<dbReference type="SMART" id="SM00388">
    <property type="entry name" value="HisKA"/>
    <property type="match status" value="1"/>
</dbReference>
<evidence type="ECO:0000256" key="2">
    <source>
        <dbReference type="ARBA" id="ARBA00004236"/>
    </source>
</evidence>
<evidence type="ECO:0000256" key="7">
    <source>
        <dbReference type="ARBA" id="ARBA00022777"/>
    </source>
</evidence>
<dbReference type="SUPFAM" id="SSF158472">
    <property type="entry name" value="HAMP domain-like"/>
    <property type="match status" value="1"/>
</dbReference>
<dbReference type="GO" id="GO:0005886">
    <property type="term" value="C:plasma membrane"/>
    <property type="evidence" value="ECO:0007669"/>
    <property type="project" value="UniProtKB-SubCell"/>
</dbReference>
<dbReference type="Gene3D" id="6.10.340.10">
    <property type="match status" value="1"/>
</dbReference>
<dbReference type="SMART" id="SM00304">
    <property type="entry name" value="HAMP"/>
    <property type="match status" value="1"/>
</dbReference>
<name>A0A3N4FZ06_9ACTN</name>
<sequence length="437" mass="46321">MLLVLHKSLLTSADAATSARAVELATTVRTESMSGLDASALTTSKDIDVIQIIGADGRVIAGTAGDRGAPLTHPLGPGERSTLDGATIGDDPTEYRVTVLGVTSPRGPVTIAVAAAEGPITDVVVTVAILFASVFPLILVLLAATTYFFVGRTLRPVEQIRTEVAAITSSDLSRRVSEPHTGDEIDRLATTMNEMLQRLHVSSEAQRRFVGDASHELRSPLVTLVGLLDLARVRGLSIDHSTIDTILYPEAVRLQMMVDDLLLLARSDERGIPLRRSVVDVDDIVADEARRLTRLGGVAVTARIDAVQVHADSEKLSRAIRNIADNAMRHAHAAIRIDVHADEVAQSCAVTIADDGPGIPAADRERVLDRFVRLDPDRRRSSGGSGLGLAIVDEIARAHGGTVTITAAPIGGAAVTITIPVDPPDTIRGRALSVDRN</sequence>
<dbReference type="EC" id="2.7.13.3" evidence="3"/>
<dbReference type="PRINTS" id="PR00344">
    <property type="entry name" value="BCTRLSENSOR"/>
</dbReference>
<dbReference type="InterPro" id="IPR003660">
    <property type="entry name" value="HAMP_dom"/>
</dbReference>
<keyword evidence="4" id="KW-0597">Phosphoprotein</keyword>
<feature type="domain" description="Histidine kinase" evidence="12">
    <location>
        <begin position="212"/>
        <end position="423"/>
    </location>
</feature>
<dbReference type="OrthoDB" id="9786919at2"/>
<evidence type="ECO:0000256" key="5">
    <source>
        <dbReference type="ARBA" id="ARBA00022679"/>
    </source>
</evidence>
<dbReference type="Gene3D" id="1.10.287.130">
    <property type="match status" value="1"/>
</dbReference>
<evidence type="ECO:0000256" key="4">
    <source>
        <dbReference type="ARBA" id="ARBA00022553"/>
    </source>
</evidence>
<evidence type="ECO:0000256" key="3">
    <source>
        <dbReference type="ARBA" id="ARBA00012438"/>
    </source>
</evidence>
<keyword evidence="6 11" id="KW-0812">Transmembrane</keyword>
<dbReference type="SMART" id="SM00387">
    <property type="entry name" value="HATPase_c"/>
    <property type="match status" value="1"/>
</dbReference>
<dbReference type="GO" id="GO:0000155">
    <property type="term" value="F:phosphorelay sensor kinase activity"/>
    <property type="evidence" value="ECO:0007669"/>
    <property type="project" value="InterPro"/>
</dbReference>
<dbReference type="InterPro" id="IPR004358">
    <property type="entry name" value="Sig_transdc_His_kin-like_C"/>
</dbReference>
<keyword evidence="9" id="KW-0902">Two-component regulatory system</keyword>
<dbReference type="PROSITE" id="PS50109">
    <property type="entry name" value="HIS_KIN"/>
    <property type="match status" value="1"/>
</dbReference>
<evidence type="ECO:0000256" key="6">
    <source>
        <dbReference type="ARBA" id="ARBA00022692"/>
    </source>
</evidence>
<dbReference type="InterPro" id="IPR036097">
    <property type="entry name" value="HisK_dim/P_sf"/>
</dbReference>
<dbReference type="Pfam" id="PF00672">
    <property type="entry name" value="HAMP"/>
    <property type="match status" value="1"/>
</dbReference>
<dbReference type="CDD" id="cd00082">
    <property type="entry name" value="HisKA"/>
    <property type="match status" value="1"/>
</dbReference>
<evidence type="ECO:0000259" key="13">
    <source>
        <dbReference type="PROSITE" id="PS50885"/>
    </source>
</evidence>
<dbReference type="EMBL" id="RKMH01000029">
    <property type="protein sequence ID" value="RPA55943.1"/>
    <property type="molecule type" value="Genomic_DNA"/>
</dbReference>
<dbReference type="Pfam" id="PF00512">
    <property type="entry name" value="HisKA"/>
    <property type="match status" value="1"/>
</dbReference>
<organism evidence="14 15">
    <name type="scientific">Gordonia oryzae</name>
    <dbReference type="NCBI Taxonomy" id="2487349"/>
    <lineage>
        <taxon>Bacteria</taxon>
        <taxon>Bacillati</taxon>
        <taxon>Actinomycetota</taxon>
        <taxon>Actinomycetes</taxon>
        <taxon>Mycobacteriales</taxon>
        <taxon>Gordoniaceae</taxon>
        <taxon>Gordonia</taxon>
    </lineage>
</organism>
<keyword evidence="5" id="KW-0808">Transferase</keyword>
<dbReference type="CDD" id="cd06225">
    <property type="entry name" value="HAMP"/>
    <property type="match status" value="1"/>
</dbReference>
<evidence type="ECO:0000313" key="15">
    <source>
        <dbReference type="Proteomes" id="UP000267536"/>
    </source>
</evidence>
<dbReference type="InterPro" id="IPR036890">
    <property type="entry name" value="HATPase_C_sf"/>
</dbReference>
<evidence type="ECO:0000256" key="10">
    <source>
        <dbReference type="ARBA" id="ARBA00023136"/>
    </source>
</evidence>
<evidence type="ECO:0000256" key="9">
    <source>
        <dbReference type="ARBA" id="ARBA00023012"/>
    </source>
</evidence>
<dbReference type="InterPro" id="IPR005467">
    <property type="entry name" value="His_kinase_dom"/>
</dbReference>
<dbReference type="PANTHER" id="PTHR45436">
    <property type="entry name" value="SENSOR HISTIDINE KINASE YKOH"/>
    <property type="match status" value="1"/>
</dbReference>
<evidence type="ECO:0000256" key="11">
    <source>
        <dbReference type="SAM" id="Phobius"/>
    </source>
</evidence>
<evidence type="ECO:0000256" key="1">
    <source>
        <dbReference type="ARBA" id="ARBA00000085"/>
    </source>
</evidence>
<keyword evidence="8 11" id="KW-1133">Transmembrane helix</keyword>
<dbReference type="SUPFAM" id="SSF47384">
    <property type="entry name" value="Homodimeric domain of signal transducing histidine kinase"/>
    <property type="match status" value="1"/>
</dbReference>
<reference evidence="14 15" key="1">
    <citation type="submission" date="2018-11" db="EMBL/GenBank/DDBJ databases">
        <title>Draft genome sequence of Gordonia sp. RS15-1S isolated from rice stems.</title>
        <authorList>
            <person name="Muangham S."/>
        </authorList>
    </citation>
    <scope>NUCLEOTIDE SEQUENCE [LARGE SCALE GENOMIC DNA]</scope>
    <source>
        <strain evidence="14 15">RS15-1S</strain>
    </source>
</reference>
<comment type="catalytic activity">
    <reaction evidence="1">
        <text>ATP + protein L-histidine = ADP + protein N-phospho-L-histidine.</text>
        <dbReference type="EC" id="2.7.13.3"/>
    </reaction>
</comment>
<dbReference type="SUPFAM" id="SSF55874">
    <property type="entry name" value="ATPase domain of HSP90 chaperone/DNA topoisomerase II/histidine kinase"/>
    <property type="match status" value="1"/>
</dbReference>
<dbReference type="AlphaFoldDB" id="A0A3N4FZ06"/>
<evidence type="ECO:0000313" key="14">
    <source>
        <dbReference type="EMBL" id="RPA55943.1"/>
    </source>
</evidence>
<dbReference type="PANTHER" id="PTHR45436:SF5">
    <property type="entry name" value="SENSOR HISTIDINE KINASE TRCS"/>
    <property type="match status" value="1"/>
</dbReference>
<dbReference type="InterPro" id="IPR003661">
    <property type="entry name" value="HisK_dim/P_dom"/>
</dbReference>
<evidence type="ECO:0000259" key="12">
    <source>
        <dbReference type="PROSITE" id="PS50109"/>
    </source>
</evidence>
<dbReference type="Gene3D" id="3.30.565.10">
    <property type="entry name" value="Histidine kinase-like ATPase, C-terminal domain"/>
    <property type="match status" value="1"/>
</dbReference>
<proteinExistence type="predicted"/>
<feature type="domain" description="HAMP" evidence="13">
    <location>
        <begin position="151"/>
        <end position="204"/>
    </location>
</feature>
<keyword evidence="10 11" id="KW-0472">Membrane</keyword>